<dbReference type="InterPro" id="IPR002155">
    <property type="entry name" value="Thiolase"/>
</dbReference>
<protein>
    <submittedName>
        <fullName evidence="12">Acetyl-CoA C-acetyltransferase</fullName>
        <ecNumber evidence="12">2.3.1.9</ecNumber>
    </submittedName>
</protein>
<dbReference type="Gene3D" id="3.40.47.10">
    <property type="match status" value="1"/>
</dbReference>
<dbReference type="InterPro" id="IPR016039">
    <property type="entry name" value="Thiolase-like"/>
</dbReference>
<dbReference type="CDD" id="cd00751">
    <property type="entry name" value="thiolase"/>
    <property type="match status" value="1"/>
</dbReference>
<evidence type="ECO:0000256" key="2">
    <source>
        <dbReference type="ARBA" id="ARBA00010982"/>
    </source>
</evidence>
<dbReference type="PANTHER" id="PTHR43853">
    <property type="entry name" value="3-KETOACYL-COA THIOLASE, PEROXISOMAL"/>
    <property type="match status" value="1"/>
</dbReference>
<evidence type="ECO:0000256" key="7">
    <source>
        <dbReference type="ARBA" id="ARBA00023140"/>
    </source>
</evidence>
<evidence type="ECO:0000256" key="6">
    <source>
        <dbReference type="ARBA" id="ARBA00023098"/>
    </source>
</evidence>
<evidence type="ECO:0000313" key="12">
    <source>
        <dbReference type="EMBL" id="MFC6067933.1"/>
    </source>
</evidence>
<keyword evidence="7" id="KW-0576">Peroxisome</keyword>
<evidence type="ECO:0000256" key="5">
    <source>
        <dbReference type="ARBA" id="ARBA00022946"/>
    </source>
</evidence>
<dbReference type="InterPro" id="IPR020613">
    <property type="entry name" value="Thiolase_CS"/>
</dbReference>
<dbReference type="PIRSF" id="PIRSF000429">
    <property type="entry name" value="Ac-CoA_Ac_transf"/>
    <property type="match status" value="1"/>
</dbReference>
<keyword evidence="8 9" id="KW-0012">Acyltransferase</keyword>
<gene>
    <name evidence="12" type="ORF">ACFP4F_36040</name>
</gene>
<evidence type="ECO:0000259" key="10">
    <source>
        <dbReference type="Pfam" id="PF00108"/>
    </source>
</evidence>
<evidence type="ECO:0000256" key="1">
    <source>
        <dbReference type="ARBA" id="ARBA00004275"/>
    </source>
</evidence>
<feature type="domain" description="Thiolase C-terminal" evidence="11">
    <location>
        <begin position="282"/>
        <end position="404"/>
    </location>
</feature>
<dbReference type="Pfam" id="PF02803">
    <property type="entry name" value="Thiolase_C"/>
    <property type="match status" value="1"/>
</dbReference>
<dbReference type="InterPro" id="IPR020617">
    <property type="entry name" value="Thiolase_C"/>
</dbReference>
<evidence type="ECO:0000256" key="9">
    <source>
        <dbReference type="RuleBase" id="RU003557"/>
    </source>
</evidence>
<dbReference type="Pfam" id="PF00108">
    <property type="entry name" value="Thiolase_N"/>
    <property type="match status" value="1"/>
</dbReference>
<keyword evidence="4" id="KW-0276">Fatty acid metabolism</keyword>
<dbReference type="InterPro" id="IPR020616">
    <property type="entry name" value="Thiolase_N"/>
</dbReference>
<comment type="similarity">
    <text evidence="2 9">Belongs to the thiolase-like superfamily. Thiolase family.</text>
</comment>
<feature type="domain" description="Thiolase N-terminal" evidence="10">
    <location>
        <begin position="5"/>
        <end position="274"/>
    </location>
</feature>
<keyword evidence="3 9" id="KW-0808">Transferase</keyword>
<dbReference type="SUPFAM" id="SSF53901">
    <property type="entry name" value="Thiolase-like"/>
    <property type="match status" value="2"/>
</dbReference>
<keyword evidence="5" id="KW-0809">Transit peptide</keyword>
<dbReference type="EMBL" id="JBHSPX010000015">
    <property type="protein sequence ID" value="MFC6067933.1"/>
    <property type="molecule type" value="Genomic_DNA"/>
</dbReference>
<dbReference type="PANTHER" id="PTHR43853:SF8">
    <property type="entry name" value="3-KETOACYL-COA THIOLASE, PEROXISOMAL"/>
    <property type="match status" value="1"/>
</dbReference>
<organism evidence="12 13">
    <name type="scientific">Streptomyces ochraceiscleroticus</name>
    <dbReference type="NCBI Taxonomy" id="47761"/>
    <lineage>
        <taxon>Bacteria</taxon>
        <taxon>Bacillati</taxon>
        <taxon>Actinomycetota</taxon>
        <taxon>Actinomycetes</taxon>
        <taxon>Kitasatosporales</taxon>
        <taxon>Streptomycetaceae</taxon>
        <taxon>Streptomyces</taxon>
    </lineage>
</organism>
<keyword evidence="6" id="KW-0443">Lipid metabolism</keyword>
<evidence type="ECO:0000256" key="4">
    <source>
        <dbReference type="ARBA" id="ARBA00022832"/>
    </source>
</evidence>
<reference evidence="13" key="1">
    <citation type="journal article" date="2019" name="Int. J. Syst. Evol. Microbiol.">
        <title>The Global Catalogue of Microorganisms (GCM) 10K type strain sequencing project: providing services to taxonomists for standard genome sequencing and annotation.</title>
        <authorList>
            <consortium name="The Broad Institute Genomics Platform"/>
            <consortium name="The Broad Institute Genome Sequencing Center for Infectious Disease"/>
            <person name="Wu L."/>
            <person name="Ma J."/>
        </authorList>
    </citation>
    <scope>NUCLEOTIDE SEQUENCE [LARGE SCALE GENOMIC DNA]</scope>
    <source>
        <strain evidence="13">CGMCC 1.15180</strain>
    </source>
</reference>
<evidence type="ECO:0000313" key="13">
    <source>
        <dbReference type="Proteomes" id="UP001596139"/>
    </source>
</evidence>
<dbReference type="EC" id="2.3.1.9" evidence="12"/>
<dbReference type="NCBIfam" id="TIGR01930">
    <property type="entry name" value="AcCoA-C-Actrans"/>
    <property type="match status" value="1"/>
</dbReference>
<dbReference type="Proteomes" id="UP001596139">
    <property type="component" value="Unassembled WGS sequence"/>
</dbReference>
<comment type="subcellular location">
    <subcellularLocation>
        <location evidence="1">Peroxisome</location>
    </subcellularLocation>
</comment>
<accession>A0ABW1MWA2</accession>
<evidence type="ECO:0000259" key="11">
    <source>
        <dbReference type="Pfam" id="PF02803"/>
    </source>
</evidence>
<keyword evidence="13" id="KW-1185">Reference proteome</keyword>
<sequence>MPEAVIVSAARSPIGRAFKGSLKDLRPDDLTAEIIKAALAKVPELDPTDIDDLMLGCGLPGGEQGNNLGRIVAVQMGMDHLPGCTITRYCSSSLQTSRMALHAIKAGEGDVFISAGVETVSRFAKGNSDSLPDTRNPLFAEAEARTEAVAQTEGSTWHDPREDGLVPDPYIAMGQTAENLARLKGITRQDMDEFGVRSQNLAEQAIKNGFWEREITPVTLPDGTVVSKDDGPRAGVTLEGVQGLKPVFRPDGLVTAGNCCPLNDGAAALVIMSDTKARELGLTPLARIVSTGVSGLSPEIMGLGPVEASKQALRRAGLSIGDIDLVEINEAFAAQVIPSARDLGIDEDRLNVNGGAIAVGHPFGMTGARITGTLINSLQWHDKQFGLETMCVGGGQGMAMVIERLS</sequence>
<dbReference type="RefSeq" id="WP_031067152.1">
    <property type="nucleotide sequence ID" value="NZ_JBHSPX010000015.1"/>
</dbReference>
<dbReference type="GO" id="GO:0003985">
    <property type="term" value="F:acetyl-CoA C-acetyltransferase activity"/>
    <property type="evidence" value="ECO:0007669"/>
    <property type="project" value="UniProtKB-EC"/>
</dbReference>
<dbReference type="PROSITE" id="PS00737">
    <property type="entry name" value="THIOLASE_2"/>
    <property type="match status" value="1"/>
</dbReference>
<comment type="caution">
    <text evidence="12">The sequence shown here is derived from an EMBL/GenBank/DDBJ whole genome shotgun (WGS) entry which is preliminary data.</text>
</comment>
<name>A0ABW1MWA2_9ACTN</name>
<dbReference type="InterPro" id="IPR050215">
    <property type="entry name" value="Thiolase-like_sf_Thiolase"/>
</dbReference>
<proteinExistence type="inferred from homology"/>
<evidence type="ECO:0000256" key="3">
    <source>
        <dbReference type="ARBA" id="ARBA00022679"/>
    </source>
</evidence>
<evidence type="ECO:0000256" key="8">
    <source>
        <dbReference type="ARBA" id="ARBA00023315"/>
    </source>
</evidence>
<dbReference type="NCBIfam" id="NF005890">
    <property type="entry name" value="PRK07851.1"/>
    <property type="match status" value="1"/>
</dbReference>